<dbReference type="EMBL" id="AP022597">
    <property type="protein sequence ID" value="BBY72452.1"/>
    <property type="molecule type" value="Genomic_DNA"/>
</dbReference>
<evidence type="ECO:0000313" key="1">
    <source>
        <dbReference type="EMBL" id="BBY72452.1"/>
    </source>
</evidence>
<proteinExistence type="predicted"/>
<gene>
    <name evidence="1" type="ORF">MPRI_46390</name>
</gene>
<accession>A0ABM7KEB8</accession>
<protein>
    <recommendedName>
        <fullName evidence="3">HNH endonuclease</fullName>
    </recommendedName>
</protein>
<keyword evidence="2" id="KW-1185">Reference proteome</keyword>
<organism evidence="1 2">
    <name type="scientific">Mycobacterium paraintracellulare</name>
    <dbReference type="NCBI Taxonomy" id="1138383"/>
    <lineage>
        <taxon>Bacteria</taxon>
        <taxon>Bacillati</taxon>
        <taxon>Actinomycetota</taxon>
        <taxon>Actinomycetes</taxon>
        <taxon>Mycobacteriales</taxon>
        <taxon>Mycobacteriaceae</taxon>
        <taxon>Mycobacterium</taxon>
        <taxon>Mycobacterium avium complex (MAC)</taxon>
    </lineage>
</organism>
<evidence type="ECO:0000313" key="2">
    <source>
        <dbReference type="Proteomes" id="UP000466578"/>
    </source>
</evidence>
<dbReference type="GeneID" id="45457457"/>
<sequence length="130" mass="14249">MGIRGDPRNSAAWQRLRKQVIREEPLCQIGLPGCTGKSTSADHIISVLERPDLALVRTNCRGACAYCNAVLGGRITPKPMQRKAIAQDMAARSPDWLTAIRKHVPDYVPANELAEPPPALAFFDTTELSK</sequence>
<dbReference type="Proteomes" id="UP000466578">
    <property type="component" value="Chromosome"/>
</dbReference>
<dbReference type="RefSeq" id="WP_139826534.1">
    <property type="nucleotide sequence ID" value="NC_016948.1"/>
</dbReference>
<name>A0ABM7KEB8_9MYCO</name>
<evidence type="ECO:0008006" key="3">
    <source>
        <dbReference type="Google" id="ProtNLM"/>
    </source>
</evidence>
<reference evidence="1 2" key="1">
    <citation type="journal article" date="2019" name="Emerg. Microbes Infect.">
        <title>Comprehensive subspecies identification of 175 nontuberculous mycobacteria species based on 7547 genomic profiles.</title>
        <authorList>
            <person name="Matsumoto Y."/>
            <person name="Kinjo T."/>
            <person name="Motooka D."/>
            <person name="Nabeya D."/>
            <person name="Jung N."/>
            <person name="Uechi K."/>
            <person name="Horii T."/>
            <person name="Iida T."/>
            <person name="Fujita J."/>
            <person name="Nakamura S."/>
        </authorList>
    </citation>
    <scope>NUCLEOTIDE SEQUENCE [LARGE SCALE GENOMIC DNA]</scope>
    <source>
        <strain evidence="1 2">JCM 30622</strain>
    </source>
</reference>